<feature type="domain" description="Amino acid permease/ SLC12A" evidence="18">
    <location>
        <begin position="17"/>
        <end position="450"/>
    </location>
</feature>
<evidence type="ECO:0000256" key="10">
    <source>
        <dbReference type="ARBA" id="ARBA00037317"/>
    </source>
</evidence>
<feature type="transmembrane region" description="Helical" evidence="17">
    <location>
        <begin position="194"/>
        <end position="218"/>
    </location>
</feature>
<comment type="caution">
    <text evidence="19">The sequence shown here is derived from an EMBL/GenBank/DDBJ whole genome shotgun (WGS) entry which is preliminary data.</text>
</comment>
<dbReference type="Gene3D" id="1.20.1740.10">
    <property type="entry name" value="Amino acid/polyamine transporter I"/>
    <property type="match status" value="1"/>
</dbReference>
<dbReference type="InterPro" id="IPR004840">
    <property type="entry name" value="Amino_acid_permease_CS"/>
</dbReference>
<comment type="catalytic activity">
    <reaction evidence="14">
        <text>L-tryptophan(in) + H(+)(in) = L-tryptophan(out) + H(+)(out)</text>
        <dbReference type="Rhea" id="RHEA:28879"/>
        <dbReference type="ChEBI" id="CHEBI:15378"/>
        <dbReference type="ChEBI" id="CHEBI:57912"/>
    </reaction>
    <physiologicalReaction direction="right-to-left" evidence="14">
        <dbReference type="Rhea" id="RHEA:28881"/>
    </physiologicalReaction>
</comment>
<evidence type="ECO:0000256" key="13">
    <source>
        <dbReference type="ARBA" id="ARBA00042267"/>
    </source>
</evidence>
<evidence type="ECO:0000256" key="14">
    <source>
        <dbReference type="ARBA" id="ARBA00048394"/>
    </source>
</evidence>
<keyword evidence="20" id="KW-1185">Reference proteome</keyword>
<feature type="transmembrane region" description="Helical" evidence="17">
    <location>
        <begin position="398"/>
        <end position="420"/>
    </location>
</feature>
<comment type="catalytic activity">
    <reaction evidence="15">
        <text>L-tyrosine(in) + H(+)(in) = L-tyrosine(out) + H(+)(out)</text>
        <dbReference type="Rhea" id="RHEA:28875"/>
        <dbReference type="ChEBI" id="CHEBI:15378"/>
        <dbReference type="ChEBI" id="CHEBI:58315"/>
    </reaction>
    <physiologicalReaction direction="right-to-left" evidence="15">
        <dbReference type="Rhea" id="RHEA:28877"/>
    </physiologicalReaction>
</comment>
<comment type="function">
    <text evidence="10">Permease that is involved in the active transport across the cytoplasmic membrane of all three aromatic amino acids, phenylalanine, tyrosine and tryptophan.</text>
</comment>
<feature type="transmembrane region" description="Helical" evidence="17">
    <location>
        <begin position="330"/>
        <end position="351"/>
    </location>
</feature>
<keyword evidence="5" id="KW-0997">Cell inner membrane</keyword>
<gene>
    <name evidence="19" type="primary">aroP</name>
    <name evidence="19" type="ORF">V8N49_05545</name>
</gene>
<keyword evidence="7" id="KW-0029">Amino-acid transport</keyword>
<dbReference type="PANTHER" id="PTHR43495:SF4">
    <property type="entry name" value="AROMATIC AMINO ACID TRANSPORT PROTEIN AROP"/>
    <property type="match status" value="1"/>
</dbReference>
<evidence type="ECO:0000256" key="3">
    <source>
        <dbReference type="ARBA" id="ARBA00022448"/>
    </source>
</evidence>
<evidence type="ECO:0000256" key="2">
    <source>
        <dbReference type="ARBA" id="ARBA00008583"/>
    </source>
</evidence>
<protein>
    <recommendedName>
        <fullName evidence="11">Aromatic amino acid transport protein AroP</fullName>
    </recommendedName>
    <alternativeName>
        <fullName evidence="12">Aromatic amino acid:H(+) symporter AroP</fullName>
    </alternativeName>
    <alternativeName>
        <fullName evidence="13">General aromatic amino acid permease</fullName>
    </alternativeName>
</protein>
<feature type="transmembrane region" description="Helical" evidence="17">
    <location>
        <begin position="152"/>
        <end position="174"/>
    </location>
</feature>
<evidence type="ECO:0000256" key="5">
    <source>
        <dbReference type="ARBA" id="ARBA00022519"/>
    </source>
</evidence>
<evidence type="ECO:0000256" key="15">
    <source>
        <dbReference type="ARBA" id="ARBA00048727"/>
    </source>
</evidence>
<evidence type="ECO:0000313" key="20">
    <source>
        <dbReference type="Proteomes" id="UP001306592"/>
    </source>
</evidence>
<evidence type="ECO:0000256" key="4">
    <source>
        <dbReference type="ARBA" id="ARBA00022475"/>
    </source>
</evidence>
<dbReference type="GeneID" id="89473597"/>
<reference evidence="19 20" key="1">
    <citation type="submission" date="2024-02" db="EMBL/GenBank/DDBJ databases">
        <title>First report Erwinia aphidicola in onion in Chile.</title>
        <authorList>
            <person name="Valenzuela M."/>
            <person name="Pena M."/>
            <person name="Dutta B."/>
        </authorList>
    </citation>
    <scope>NUCLEOTIDE SEQUENCE [LARGE SCALE GENOMIC DNA]</scope>
    <source>
        <strain evidence="19 20">QCJ3A</strain>
    </source>
</reference>
<comment type="catalytic activity">
    <reaction evidence="16">
        <text>L-phenylalanine(in) + H(+)(in) = L-phenylalanine(out) + H(+)(out)</text>
        <dbReference type="Rhea" id="RHEA:28923"/>
        <dbReference type="ChEBI" id="CHEBI:15378"/>
        <dbReference type="ChEBI" id="CHEBI:58095"/>
    </reaction>
    <physiologicalReaction direction="right-to-left" evidence="16">
        <dbReference type="Rhea" id="RHEA:28925"/>
    </physiologicalReaction>
</comment>
<dbReference type="InterPro" id="IPR004841">
    <property type="entry name" value="AA-permease/SLC12A_dom"/>
</dbReference>
<name>A0ABU8DC86_ERWAP</name>
<keyword evidence="8 17" id="KW-1133">Transmembrane helix</keyword>
<dbReference type="PIRSF" id="PIRSF006060">
    <property type="entry name" value="AA_transporter"/>
    <property type="match status" value="1"/>
</dbReference>
<keyword evidence="6 17" id="KW-0812">Transmembrane</keyword>
<evidence type="ECO:0000313" key="19">
    <source>
        <dbReference type="EMBL" id="MEI2681121.1"/>
    </source>
</evidence>
<dbReference type="NCBIfam" id="NF007594">
    <property type="entry name" value="PRK10238.1"/>
    <property type="match status" value="1"/>
</dbReference>
<accession>A0ABU8DC86</accession>
<feature type="transmembrane region" description="Helical" evidence="17">
    <location>
        <begin position="84"/>
        <end position="103"/>
    </location>
</feature>
<feature type="transmembrane region" description="Helical" evidence="17">
    <location>
        <begin position="239"/>
        <end position="260"/>
    </location>
</feature>
<comment type="subcellular location">
    <subcellularLocation>
        <location evidence="1">Cell inner membrane</location>
        <topology evidence="1">Multi-pass membrane protein</topology>
    </subcellularLocation>
</comment>
<sequence length="451" mass="49243">MEQQQGETLKRGLKNRHIQLIALGGAVGTGLFLGSASVIQSAGPGVILGYAIAGFIAFLIMRQLGEMVVEEPVAGSFSHFAYKYWGNFAGFASGWNYWVLYVLVAMAELTAVGKYIQFWYPDIPTWMSAAVFFILINAINLTNVKVFGEMEFWFAIVKVVAVVAMILFGAWLLFSDTAGPQATVRNLWQQGGFLPHGFTGLIMMMAIIMFSFGGLELVGITAAEADNPETSIPKATNQVIYRILIFYIGSLAVLLSLLPWTRVTADTSPFVLIFHELGDALVANALNVVILTAALSVYNSCVYCNSRMLFGLAQQGNAPKALLKVDSRGVPVISILFSALATGLCVLLNYLMPGEAFGLLMALVVSALVINWAMISLAHMKFRRKKDQQGVKTRFPALLYPLGNWICLLFLAGILVLMAMTPGMAISVWLIPVWVAILGVGYWVKNRAQRA</sequence>
<comment type="similarity">
    <text evidence="2">Belongs to the amino acid-polyamine-organocation (APC) superfamily. Amino acid transporter (AAT) (TC 2.A.3.1) family.</text>
</comment>
<evidence type="ECO:0000256" key="7">
    <source>
        <dbReference type="ARBA" id="ARBA00022970"/>
    </source>
</evidence>
<evidence type="ECO:0000256" key="9">
    <source>
        <dbReference type="ARBA" id="ARBA00023136"/>
    </source>
</evidence>
<evidence type="ECO:0000256" key="17">
    <source>
        <dbReference type="SAM" id="Phobius"/>
    </source>
</evidence>
<feature type="transmembrane region" description="Helical" evidence="17">
    <location>
        <begin position="123"/>
        <end position="140"/>
    </location>
</feature>
<evidence type="ECO:0000256" key="11">
    <source>
        <dbReference type="ARBA" id="ARBA00040443"/>
    </source>
</evidence>
<keyword evidence="3" id="KW-0813">Transport</keyword>
<evidence type="ECO:0000259" key="18">
    <source>
        <dbReference type="Pfam" id="PF00324"/>
    </source>
</evidence>
<organism evidence="19 20">
    <name type="scientific">Erwinia aphidicola</name>
    <dbReference type="NCBI Taxonomy" id="68334"/>
    <lineage>
        <taxon>Bacteria</taxon>
        <taxon>Pseudomonadati</taxon>
        <taxon>Pseudomonadota</taxon>
        <taxon>Gammaproteobacteria</taxon>
        <taxon>Enterobacterales</taxon>
        <taxon>Erwiniaceae</taxon>
        <taxon>Erwinia</taxon>
    </lineage>
</organism>
<dbReference type="PANTHER" id="PTHR43495">
    <property type="entry name" value="GABA PERMEASE"/>
    <property type="match status" value="1"/>
</dbReference>
<dbReference type="EMBL" id="JBANEI010000002">
    <property type="protein sequence ID" value="MEI2681121.1"/>
    <property type="molecule type" value="Genomic_DNA"/>
</dbReference>
<feature type="transmembrane region" description="Helical" evidence="17">
    <location>
        <begin position="426"/>
        <end position="444"/>
    </location>
</feature>
<dbReference type="Pfam" id="PF00324">
    <property type="entry name" value="AA_permease"/>
    <property type="match status" value="1"/>
</dbReference>
<feature type="transmembrane region" description="Helical" evidence="17">
    <location>
        <begin position="45"/>
        <end position="64"/>
    </location>
</feature>
<feature type="transmembrane region" description="Helical" evidence="17">
    <location>
        <begin position="280"/>
        <end position="298"/>
    </location>
</feature>
<dbReference type="Proteomes" id="UP001306592">
    <property type="component" value="Unassembled WGS sequence"/>
</dbReference>
<dbReference type="RefSeq" id="WP_048914924.1">
    <property type="nucleotide sequence ID" value="NZ_CP142210.1"/>
</dbReference>
<evidence type="ECO:0000256" key="12">
    <source>
        <dbReference type="ARBA" id="ARBA00041728"/>
    </source>
</evidence>
<keyword evidence="9 17" id="KW-0472">Membrane</keyword>
<feature type="transmembrane region" description="Helical" evidence="17">
    <location>
        <begin position="20"/>
        <end position="39"/>
    </location>
</feature>
<evidence type="ECO:0000256" key="8">
    <source>
        <dbReference type="ARBA" id="ARBA00022989"/>
    </source>
</evidence>
<evidence type="ECO:0000256" key="6">
    <source>
        <dbReference type="ARBA" id="ARBA00022692"/>
    </source>
</evidence>
<dbReference type="PROSITE" id="PS00218">
    <property type="entry name" value="AMINO_ACID_PERMEASE_1"/>
    <property type="match status" value="1"/>
</dbReference>
<evidence type="ECO:0000256" key="1">
    <source>
        <dbReference type="ARBA" id="ARBA00004429"/>
    </source>
</evidence>
<feature type="transmembrane region" description="Helical" evidence="17">
    <location>
        <begin position="357"/>
        <end position="377"/>
    </location>
</feature>
<proteinExistence type="inferred from homology"/>
<keyword evidence="4" id="KW-1003">Cell membrane</keyword>
<evidence type="ECO:0000256" key="16">
    <source>
        <dbReference type="ARBA" id="ARBA00048776"/>
    </source>
</evidence>